<dbReference type="Proteomes" id="UP000233766">
    <property type="component" value="Unassembled WGS sequence"/>
</dbReference>
<accession>A0A2N3V4G7</accession>
<dbReference type="AlphaFoldDB" id="A0A2N3V4G7"/>
<gene>
    <name evidence="1" type="ORF">ATK86_7438</name>
</gene>
<comment type="caution">
    <text evidence="1">The sequence shown here is derived from an EMBL/GenBank/DDBJ whole genome shotgun (WGS) entry which is preliminary data.</text>
</comment>
<sequence length="93" mass="10241">MYIEEFSAAGPLTERAVEELMTVANRYTSAITLTVGERTVQLPVLPVCWDELRVRAGTAITVEAGRGHRPADLEDRTALTDFVTTFQRATAQS</sequence>
<proteinExistence type="predicted"/>
<reference evidence="1 2" key="1">
    <citation type="submission" date="2017-12" db="EMBL/GenBank/DDBJ databases">
        <title>Sequencing the genomes of 1000 Actinobacteria strains.</title>
        <authorList>
            <person name="Klenk H.-P."/>
        </authorList>
    </citation>
    <scope>NUCLEOTIDE SEQUENCE [LARGE SCALE GENOMIC DNA]</scope>
    <source>
        <strain evidence="1 2">DSM 44489</strain>
    </source>
</reference>
<name>A0A2N3V4G7_9NOCA</name>
<dbReference type="EMBL" id="PJMW01000004">
    <property type="protein sequence ID" value="PKV76509.1"/>
    <property type="molecule type" value="Genomic_DNA"/>
</dbReference>
<organism evidence="1 2">
    <name type="scientific">Nocardia fluminea</name>
    <dbReference type="NCBI Taxonomy" id="134984"/>
    <lineage>
        <taxon>Bacteria</taxon>
        <taxon>Bacillati</taxon>
        <taxon>Actinomycetota</taxon>
        <taxon>Actinomycetes</taxon>
        <taxon>Mycobacteriales</taxon>
        <taxon>Nocardiaceae</taxon>
        <taxon>Nocardia</taxon>
    </lineage>
</organism>
<keyword evidence="2" id="KW-1185">Reference proteome</keyword>
<evidence type="ECO:0000313" key="2">
    <source>
        <dbReference type="Proteomes" id="UP000233766"/>
    </source>
</evidence>
<protein>
    <submittedName>
        <fullName evidence="1">Uncharacterized protein</fullName>
    </submittedName>
</protein>
<evidence type="ECO:0000313" key="1">
    <source>
        <dbReference type="EMBL" id="PKV76509.1"/>
    </source>
</evidence>